<reference evidence="3" key="1">
    <citation type="journal article" date="2019" name="Int. J. Syst. Evol. Microbiol.">
        <title>The Global Catalogue of Microorganisms (GCM) 10K type strain sequencing project: providing services to taxonomists for standard genome sequencing and annotation.</title>
        <authorList>
            <consortium name="The Broad Institute Genomics Platform"/>
            <consortium name="The Broad Institute Genome Sequencing Center for Infectious Disease"/>
            <person name="Wu L."/>
            <person name="Ma J."/>
        </authorList>
    </citation>
    <scope>NUCLEOTIDE SEQUENCE [LARGE SCALE GENOMIC DNA]</scope>
    <source>
        <strain evidence="3">CCUG 53915</strain>
    </source>
</reference>
<evidence type="ECO:0000313" key="2">
    <source>
        <dbReference type="EMBL" id="MFD1206614.1"/>
    </source>
</evidence>
<proteinExistence type="predicted"/>
<gene>
    <name evidence="2" type="ORF">ACFQ38_16075</name>
</gene>
<dbReference type="InterPro" id="IPR025474">
    <property type="entry name" value="DUF4325"/>
</dbReference>
<sequence length="103" mass="11922">MVINVLDHVERCYSNEDGKVILDVLKRALKSGETVVLSFKGVNSLTSSFTNTALIELMNTFGFEYIKNHLRFINTNKHINEMIRQRFEFESKRIVNEKLLATV</sequence>
<dbReference type="EMBL" id="JBHTLT010000127">
    <property type="protein sequence ID" value="MFD1206614.1"/>
    <property type="molecule type" value="Genomic_DNA"/>
</dbReference>
<protein>
    <submittedName>
        <fullName evidence="2">STAS-like domain-containing protein</fullName>
    </submittedName>
</protein>
<accession>A0ABW3U4I9</accession>
<evidence type="ECO:0000259" key="1">
    <source>
        <dbReference type="Pfam" id="PF14213"/>
    </source>
</evidence>
<dbReference type="Proteomes" id="UP001597231">
    <property type="component" value="Unassembled WGS sequence"/>
</dbReference>
<organism evidence="2 3">
    <name type="scientific">Sporosarcina contaminans</name>
    <dbReference type="NCBI Taxonomy" id="633403"/>
    <lineage>
        <taxon>Bacteria</taxon>
        <taxon>Bacillati</taxon>
        <taxon>Bacillota</taxon>
        <taxon>Bacilli</taxon>
        <taxon>Bacillales</taxon>
        <taxon>Caryophanaceae</taxon>
        <taxon>Sporosarcina</taxon>
    </lineage>
</organism>
<feature type="domain" description="DUF4325" evidence="1">
    <location>
        <begin position="17"/>
        <end position="79"/>
    </location>
</feature>
<comment type="caution">
    <text evidence="2">The sequence shown here is derived from an EMBL/GenBank/DDBJ whole genome shotgun (WGS) entry which is preliminary data.</text>
</comment>
<keyword evidence="3" id="KW-1185">Reference proteome</keyword>
<name>A0ABW3U4I9_9BACL</name>
<dbReference type="RefSeq" id="WP_381482164.1">
    <property type="nucleotide sequence ID" value="NZ_JBHTLT010000127.1"/>
</dbReference>
<evidence type="ECO:0000313" key="3">
    <source>
        <dbReference type="Proteomes" id="UP001597231"/>
    </source>
</evidence>
<dbReference type="Pfam" id="PF14213">
    <property type="entry name" value="DUF4325"/>
    <property type="match status" value="1"/>
</dbReference>